<protein>
    <submittedName>
        <fullName evidence="5">Glycosyltransferase family 4 protein</fullName>
    </submittedName>
</protein>
<accession>A0ABV6IZY6</accession>
<dbReference type="Pfam" id="PF12000">
    <property type="entry name" value="Glyco_trans_4_3"/>
    <property type="match status" value="1"/>
</dbReference>
<proteinExistence type="predicted"/>
<comment type="caution">
    <text evidence="5">The sequence shown here is derived from an EMBL/GenBank/DDBJ whole genome shotgun (WGS) entry which is preliminary data.</text>
</comment>
<evidence type="ECO:0000259" key="4">
    <source>
        <dbReference type="Pfam" id="PF12000"/>
    </source>
</evidence>
<dbReference type="Gene3D" id="3.40.50.2000">
    <property type="entry name" value="Glycogen Phosphorylase B"/>
    <property type="match status" value="2"/>
</dbReference>
<evidence type="ECO:0000256" key="1">
    <source>
        <dbReference type="ARBA" id="ARBA00022679"/>
    </source>
</evidence>
<dbReference type="InterPro" id="IPR001296">
    <property type="entry name" value="Glyco_trans_1"/>
</dbReference>
<keyword evidence="6" id="KW-1185">Reference proteome</keyword>
<evidence type="ECO:0000256" key="2">
    <source>
        <dbReference type="SAM" id="MobiDB-lite"/>
    </source>
</evidence>
<dbReference type="PANTHER" id="PTHR46401:SF2">
    <property type="entry name" value="GLYCOSYLTRANSFERASE WBBK-RELATED"/>
    <property type="match status" value="1"/>
</dbReference>
<organism evidence="5 6">
    <name type="scientific">Muricoccus vinaceus</name>
    <dbReference type="NCBI Taxonomy" id="424704"/>
    <lineage>
        <taxon>Bacteria</taxon>
        <taxon>Pseudomonadati</taxon>
        <taxon>Pseudomonadota</taxon>
        <taxon>Alphaproteobacteria</taxon>
        <taxon>Acetobacterales</taxon>
        <taxon>Roseomonadaceae</taxon>
        <taxon>Muricoccus</taxon>
    </lineage>
</organism>
<feature type="domain" description="Glycosyl transferase family 4" evidence="4">
    <location>
        <begin position="26"/>
        <end position="190"/>
    </location>
</feature>
<evidence type="ECO:0000259" key="3">
    <source>
        <dbReference type="Pfam" id="PF00534"/>
    </source>
</evidence>
<name>A0ABV6IZY6_9PROT</name>
<dbReference type="Proteomes" id="UP001589789">
    <property type="component" value="Unassembled WGS sequence"/>
</dbReference>
<keyword evidence="1" id="KW-0808">Transferase</keyword>
<dbReference type="RefSeq" id="WP_377056321.1">
    <property type="nucleotide sequence ID" value="NZ_JBHLVZ010000098.1"/>
</dbReference>
<reference evidence="5 6" key="1">
    <citation type="submission" date="2024-09" db="EMBL/GenBank/DDBJ databases">
        <authorList>
            <person name="Sun Q."/>
            <person name="Mori K."/>
        </authorList>
    </citation>
    <scope>NUCLEOTIDE SEQUENCE [LARGE SCALE GENOMIC DNA]</scope>
    <source>
        <strain evidence="5 6">CCM 7468</strain>
    </source>
</reference>
<sequence>MQTLFVHQSFPGQYRHVAAALAGRKGHQVAALGEQRLGTIQGVRHFHYSKPEGAGDATHRYLRPLEASVRRGQAAARAAAALKARGFEPDLVCCHPGWGEGLYLRDVFPKAKLLYYFEFFYSAHGADVGFASDQPVGLDEAARVRTLNANHLLCLEAADWGQTPTEWQRSRFPSWAQERITVAHEGVDTDLAKRDPNARFTLPDGRSLGREEEVVTFVARGLEPYRGFPSFMRTLPEVLRLRPRAQVVIVGGDETQYGQRPASAPSWREELLAEVGPQLDLGRVHFVGRIPHPQLRALFSISAAHVYLTYPFVLSWSLIEAMASSCPVIGSATAPVQEVIRDGENGLLVPFGDKDFLKEKIITLLEDPRWAEDLAAAARQTTIDRFDLQRVCLPRNVALLDAVASGKVQDLQDPDHSPTTESGIEPETMCAPDATVDVNRCRSHAKTEQGWS</sequence>
<dbReference type="InterPro" id="IPR022623">
    <property type="entry name" value="Glyco_trans_4"/>
</dbReference>
<dbReference type="CDD" id="cd03818">
    <property type="entry name" value="GT4_ExpC-like"/>
    <property type="match status" value="1"/>
</dbReference>
<evidence type="ECO:0000313" key="5">
    <source>
        <dbReference type="EMBL" id="MFC0389183.1"/>
    </source>
</evidence>
<dbReference type="Pfam" id="PF00534">
    <property type="entry name" value="Glycos_transf_1"/>
    <property type="match status" value="1"/>
</dbReference>
<dbReference type="EMBL" id="JBHLVZ010000098">
    <property type="protein sequence ID" value="MFC0389183.1"/>
    <property type="molecule type" value="Genomic_DNA"/>
</dbReference>
<evidence type="ECO:0000313" key="6">
    <source>
        <dbReference type="Proteomes" id="UP001589789"/>
    </source>
</evidence>
<dbReference type="PANTHER" id="PTHR46401">
    <property type="entry name" value="GLYCOSYLTRANSFERASE WBBK-RELATED"/>
    <property type="match status" value="1"/>
</dbReference>
<gene>
    <name evidence="5" type="ORF">ACFFIC_27100</name>
</gene>
<feature type="region of interest" description="Disordered" evidence="2">
    <location>
        <begin position="408"/>
        <end position="427"/>
    </location>
</feature>
<feature type="domain" description="Glycosyl transferase family 1" evidence="3">
    <location>
        <begin position="211"/>
        <end position="380"/>
    </location>
</feature>
<dbReference type="SUPFAM" id="SSF53756">
    <property type="entry name" value="UDP-Glycosyltransferase/glycogen phosphorylase"/>
    <property type="match status" value="1"/>
</dbReference>